<feature type="transmembrane region" description="Helical" evidence="8">
    <location>
        <begin position="12"/>
        <end position="36"/>
    </location>
</feature>
<evidence type="ECO:0000256" key="1">
    <source>
        <dbReference type="ARBA" id="ARBA00004651"/>
    </source>
</evidence>
<evidence type="ECO:0000256" key="6">
    <source>
        <dbReference type="ARBA" id="ARBA00022989"/>
    </source>
</evidence>
<feature type="transmembrane region" description="Helical" evidence="8">
    <location>
        <begin position="286"/>
        <end position="305"/>
    </location>
</feature>
<proteinExistence type="predicted"/>
<evidence type="ECO:0000256" key="2">
    <source>
        <dbReference type="ARBA" id="ARBA00022448"/>
    </source>
</evidence>
<feature type="transmembrane region" description="Helical" evidence="8">
    <location>
        <begin position="105"/>
        <end position="126"/>
    </location>
</feature>
<evidence type="ECO:0000256" key="3">
    <source>
        <dbReference type="ARBA" id="ARBA00022475"/>
    </source>
</evidence>
<feature type="transmembrane region" description="Helical" evidence="8">
    <location>
        <begin position="205"/>
        <end position="238"/>
    </location>
</feature>
<dbReference type="InterPro" id="IPR011701">
    <property type="entry name" value="MFS"/>
</dbReference>
<feature type="transmembrane region" description="Helical" evidence="8">
    <location>
        <begin position="146"/>
        <end position="166"/>
    </location>
</feature>
<feature type="transmembrane region" description="Helical" evidence="8">
    <location>
        <begin position="345"/>
        <end position="366"/>
    </location>
</feature>
<dbReference type="InterPro" id="IPR036259">
    <property type="entry name" value="MFS_trans_sf"/>
</dbReference>
<keyword evidence="2" id="KW-0813">Transport</keyword>
<comment type="subcellular location">
    <subcellularLocation>
        <location evidence="1">Cell membrane</location>
        <topology evidence="1">Multi-pass membrane protein</topology>
    </subcellularLocation>
</comment>
<dbReference type="RefSeq" id="WP_341367984.1">
    <property type="nucleotide sequence ID" value="NZ_CP150951.2"/>
</dbReference>
<evidence type="ECO:0000313" key="9">
    <source>
        <dbReference type="EMBL" id="WZC49874.1"/>
    </source>
</evidence>
<dbReference type="EMBL" id="CP150951">
    <property type="protein sequence ID" value="WZC49874.1"/>
    <property type="molecule type" value="Genomic_DNA"/>
</dbReference>
<keyword evidence="6 8" id="KW-1133">Transmembrane helix</keyword>
<reference evidence="10" key="1">
    <citation type="submission" date="2024-04" db="EMBL/GenBank/DDBJ databases">
        <title>Phylogenomic analyses of a clade within the roseobacter group suggest taxonomic reassignments of species of the genera Aestuariivita, Citreicella, Loktanella, Nautella, Pelagibaca, Ruegeria, Thalassobius, Thiobacimonas and Tropicibacter, and the proposal o.</title>
        <authorList>
            <person name="Jeon C.O."/>
        </authorList>
    </citation>
    <scope>NUCLEOTIDE SEQUENCE [LARGE SCALE GENOMIC DNA]</scope>
    <source>
        <strain evidence="10">BS5-3</strain>
    </source>
</reference>
<evidence type="ECO:0000256" key="8">
    <source>
        <dbReference type="SAM" id="Phobius"/>
    </source>
</evidence>
<evidence type="ECO:0000256" key="5">
    <source>
        <dbReference type="ARBA" id="ARBA00022692"/>
    </source>
</evidence>
<keyword evidence="4" id="KW-0762">Sugar transport</keyword>
<sequence length="406" mass="42648">MIQTILNSWNDRLLRLAFLCILLMGAAVASIVPFQSIIGIERLGLSDAAYAAISILGSGFSVAASILVGIFSDQTGRYREVLIGSIIAGLLAACCMFFVPTQASFILVHMVLFPISATAFTQYFALASLAARRNNRLDKEFSLSMIRAAFAGSFALTPPIWAIIVAGGVDLLVVYGFIAAVNVLVLVIVIRGWPRENTSQTEEKSGISLFAALGELAAFPLLIRLVLIAVIVGMNGLYNILLGLLVVNNLGGTESDVGWFAGGVALTEVPVMLMSALLIRRLTRRGAIFLGAMVYVAFLIALAMIPSMAIAWWLIIPAGIGAGILLSITVGYIQDLVAHRAGAGSALVSVSHFGGMIFASVILAAGSVVTDYVGIALIGAAIGFVAGLSLFVIDRPKADIQADTAI</sequence>
<keyword evidence="7 8" id="KW-0472">Membrane</keyword>
<dbReference type="Pfam" id="PF07690">
    <property type="entry name" value="MFS_1"/>
    <property type="match status" value="1"/>
</dbReference>
<keyword evidence="10" id="KW-1185">Reference proteome</keyword>
<evidence type="ECO:0000313" key="10">
    <source>
        <dbReference type="Proteomes" id="UP001440612"/>
    </source>
</evidence>
<accession>A0ABZ2V941</accession>
<feature type="transmembrane region" description="Helical" evidence="8">
    <location>
        <begin position="372"/>
        <end position="393"/>
    </location>
</feature>
<feature type="transmembrane region" description="Helical" evidence="8">
    <location>
        <begin position="81"/>
        <end position="99"/>
    </location>
</feature>
<organism evidence="9 10">
    <name type="scientific">Yoonia phaeophyticola</name>
    <dbReference type="NCBI Taxonomy" id="3137369"/>
    <lineage>
        <taxon>Bacteria</taxon>
        <taxon>Pseudomonadati</taxon>
        <taxon>Pseudomonadota</taxon>
        <taxon>Alphaproteobacteria</taxon>
        <taxon>Rhodobacterales</taxon>
        <taxon>Paracoccaceae</taxon>
        <taxon>Yoonia</taxon>
    </lineage>
</organism>
<feature type="transmembrane region" description="Helical" evidence="8">
    <location>
        <begin position="258"/>
        <end position="279"/>
    </location>
</feature>
<dbReference type="Gene3D" id="1.20.1250.20">
    <property type="entry name" value="MFS general substrate transporter like domains"/>
    <property type="match status" value="2"/>
</dbReference>
<protein>
    <submittedName>
        <fullName evidence="9">MFS transporter</fullName>
    </submittedName>
</protein>
<feature type="transmembrane region" description="Helical" evidence="8">
    <location>
        <begin position="311"/>
        <end position="333"/>
    </location>
</feature>
<keyword evidence="5 8" id="KW-0812">Transmembrane</keyword>
<feature type="transmembrane region" description="Helical" evidence="8">
    <location>
        <begin position="48"/>
        <end position="69"/>
    </location>
</feature>
<dbReference type="SUPFAM" id="SSF103473">
    <property type="entry name" value="MFS general substrate transporter"/>
    <property type="match status" value="1"/>
</dbReference>
<keyword evidence="3" id="KW-1003">Cell membrane</keyword>
<gene>
    <name evidence="9" type="ORF">AABB29_04285</name>
</gene>
<dbReference type="PANTHER" id="PTHR23535">
    <property type="entry name" value="SUGAR EFFLUX TRANSPORTER A-RELATED"/>
    <property type="match status" value="1"/>
</dbReference>
<evidence type="ECO:0000256" key="7">
    <source>
        <dbReference type="ARBA" id="ARBA00023136"/>
    </source>
</evidence>
<dbReference type="PANTHER" id="PTHR23535:SF2">
    <property type="entry name" value="SUGAR EFFLUX TRANSPORTER A-RELATED"/>
    <property type="match status" value="1"/>
</dbReference>
<feature type="transmembrane region" description="Helical" evidence="8">
    <location>
        <begin position="172"/>
        <end position="193"/>
    </location>
</feature>
<dbReference type="Proteomes" id="UP001440612">
    <property type="component" value="Chromosome"/>
</dbReference>
<name>A0ABZ2V941_9RHOB</name>
<evidence type="ECO:0000256" key="4">
    <source>
        <dbReference type="ARBA" id="ARBA00022597"/>
    </source>
</evidence>